<dbReference type="AlphaFoldDB" id="A0A8H3R044"/>
<dbReference type="Proteomes" id="UP000615446">
    <property type="component" value="Unassembled WGS sequence"/>
</dbReference>
<evidence type="ECO:0000313" key="2">
    <source>
        <dbReference type="Proteomes" id="UP000615446"/>
    </source>
</evidence>
<dbReference type="EMBL" id="BLAL01000261">
    <property type="protein sequence ID" value="GES97882.1"/>
    <property type="molecule type" value="Genomic_DNA"/>
</dbReference>
<protein>
    <submittedName>
        <fullName evidence="1">Uncharacterized protein</fullName>
    </submittedName>
</protein>
<gene>
    <name evidence="1" type="ORF">RCL2_002445000</name>
</gene>
<name>A0A8H3R044_9GLOM</name>
<evidence type="ECO:0000313" key="1">
    <source>
        <dbReference type="EMBL" id="GES97882.1"/>
    </source>
</evidence>
<reference evidence="1" key="1">
    <citation type="submission" date="2019-10" db="EMBL/GenBank/DDBJ databases">
        <title>Conservation and host-specific expression of non-tandemly repeated heterogenous ribosome RNA gene in arbuscular mycorrhizal fungi.</title>
        <authorList>
            <person name="Maeda T."/>
            <person name="Kobayashi Y."/>
            <person name="Nakagawa T."/>
            <person name="Ezawa T."/>
            <person name="Yamaguchi K."/>
            <person name="Bino T."/>
            <person name="Nishimoto Y."/>
            <person name="Shigenobu S."/>
            <person name="Kawaguchi M."/>
        </authorList>
    </citation>
    <scope>NUCLEOTIDE SEQUENCE</scope>
    <source>
        <strain evidence="1">HR1</strain>
    </source>
</reference>
<sequence length="106" mass="12316">MNERLKIREETPDFVDPWIRKEDMNFRGSATRNTKEVLPKAKNLKVSEAKLTAFGISPEGWDRLVKEEAEVANVRKNLTDIQMEYDYINRTCALGYHVTVARRSSK</sequence>
<organism evidence="1 2">
    <name type="scientific">Rhizophagus clarus</name>
    <dbReference type="NCBI Taxonomy" id="94130"/>
    <lineage>
        <taxon>Eukaryota</taxon>
        <taxon>Fungi</taxon>
        <taxon>Fungi incertae sedis</taxon>
        <taxon>Mucoromycota</taxon>
        <taxon>Glomeromycotina</taxon>
        <taxon>Glomeromycetes</taxon>
        <taxon>Glomerales</taxon>
        <taxon>Glomeraceae</taxon>
        <taxon>Rhizophagus</taxon>
    </lineage>
</organism>
<comment type="caution">
    <text evidence="1">The sequence shown here is derived from an EMBL/GenBank/DDBJ whole genome shotgun (WGS) entry which is preliminary data.</text>
</comment>
<accession>A0A8H3R044</accession>
<proteinExistence type="predicted"/>